<reference evidence="1 2" key="1">
    <citation type="submission" date="2018-08" db="EMBL/GenBank/DDBJ databases">
        <title>Paraburkholderia sp. DHOM06 isolated from forest soil.</title>
        <authorList>
            <person name="Gao Z.-H."/>
            <person name="Qiu L.-H."/>
        </authorList>
    </citation>
    <scope>NUCLEOTIDE SEQUENCE [LARGE SCALE GENOMIC DNA]</scope>
    <source>
        <strain evidence="1 2">DHOM06</strain>
    </source>
</reference>
<accession>A0A3D8K201</accession>
<dbReference type="AlphaFoldDB" id="A0A3D8K201"/>
<evidence type="ECO:0000313" key="2">
    <source>
        <dbReference type="Proteomes" id="UP000256838"/>
    </source>
</evidence>
<name>A0A3D8K201_9BURK</name>
<gene>
    <name evidence="1" type="ORF">DWV00_08570</name>
</gene>
<dbReference type="EMBL" id="QRGA01000005">
    <property type="protein sequence ID" value="RDU99170.1"/>
    <property type="molecule type" value="Genomic_DNA"/>
</dbReference>
<dbReference type="OrthoDB" id="9015467at2"/>
<evidence type="ECO:0000313" key="1">
    <source>
        <dbReference type="EMBL" id="RDU99170.1"/>
    </source>
</evidence>
<keyword evidence="2" id="KW-1185">Reference proteome</keyword>
<comment type="caution">
    <text evidence="1">The sequence shown here is derived from an EMBL/GenBank/DDBJ whole genome shotgun (WGS) entry which is preliminary data.</text>
</comment>
<organism evidence="1 2">
    <name type="scientific">Trinickia dinghuensis</name>
    <dbReference type="NCBI Taxonomy" id="2291023"/>
    <lineage>
        <taxon>Bacteria</taxon>
        <taxon>Pseudomonadati</taxon>
        <taxon>Pseudomonadota</taxon>
        <taxon>Betaproteobacteria</taxon>
        <taxon>Burkholderiales</taxon>
        <taxon>Burkholderiaceae</taxon>
        <taxon>Trinickia</taxon>
    </lineage>
</organism>
<proteinExistence type="predicted"/>
<dbReference type="RefSeq" id="WP_115533141.1">
    <property type="nucleotide sequence ID" value="NZ_QRGA01000005.1"/>
</dbReference>
<protein>
    <submittedName>
        <fullName evidence="1">Uncharacterized protein</fullName>
    </submittedName>
</protein>
<dbReference type="Proteomes" id="UP000256838">
    <property type="component" value="Unassembled WGS sequence"/>
</dbReference>
<sequence>MSTRTLIEINHDFLHELQDVPELLAIIVSELGTSMHCRPLNEANERGRTLDIGHGLRIVLQYHHTTDVAVTTKFAAVKL</sequence>